<dbReference type="GO" id="GO:0005783">
    <property type="term" value="C:endoplasmic reticulum"/>
    <property type="evidence" value="ECO:0007669"/>
    <property type="project" value="TreeGrafter"/>
</dbReference>
<dbReference type="InterPro" id="IPR006953">
    <property type="entry name" value="Vesicle_Uso1_P115_head"/>
</dbReference>
<reference evidence="8 9" key="1">
    <citation type="submission" date="2020-07" db="EMBL/GenBank/DDBJ databases">
        <title>The yeast mating-type switching endonuclease HO is a domesticated member of an unorthodox homing genetic element family.</title>
        <authorList>
            <person name="Coughlan A.Y."/>
            <person name="Lombardi L."/>
            <person name="Braun-Galleani S."/>
            <person name="Martos A.R."/>
            <person name="Galeote V."/>
            <person name="Bigey F."/>
            <person name="Dequin S."/>
            <person name="Byrne K.P."/>
            <person name="Wolfe K.H."/>
        </authorList>
    </citation>
    <scope>NUCLEOTIDE SEQUENCE [LARGE SCALE GENOMIC DNA]</scope>
    <source>
        <strain evidence="8 9">NRRL Y-6702</strain>
    </source>
</reference>
<dbReference type="EMBL" id="CP058605">
    <property type="protein sequence ID" value="QLG71585.1"/>
    <property type="molecule type" value="Genomic_DNA"/>
</dbReference>
<evidence type="ECO:0000256" key="5">
    <source>
        <dbReference type="SAM" id="MobiDB-lite"/>
    </source>
</evidence>
<dbReference type="InterPro" id="IPR006955">
    <property type="entry name" value="Uso1_p115_C"/>
</dbReference>
<dbReference type="GO" id="GO:0048211">
    <property type="term" value="P:Golgi vesicle docking"/>
    <property type="evidence" value="ECO:0007669"/>
    <property type="project" value="TreeGrafter"/>
</dbReference>
<name>A0A7H9AYT9_ZYGMR</name>
<dbReference type="PANTHER" id="PTHR10013:SF0">
    <property type="entry name" value="GENERAL VESICULAR TRANSPORT FACTOR P115"/>
    <property type="match status" value="1"/>
</dbReference>
<proteinExistence type="predicted"/>
<evidence type="ECO:0000259" key="6">
    <source>
        <dbReference type="Pfam" id="PF04869"/>
    </source>
</evidence>
<keyword evidence="9" id="KW-1185">Reference proteome</keyword>
<dbReference type="RefSeq" id="XP_037143313.1">
    <property type="nucleotide sequence ID" value="XM_037287418.1"/>
</dbReference>
<evidence type="ECO:0000313" key="8">
    <source>
        <dbReference type="EMBL" id="QLG71585.1"/>
    </source>
</evidence>
<dbReference type="KEGG" id="zmk:HG535_0B06300"/>
<feature type="coiled-coil region" evidence="4">
    <location>
        <begin position="887"/>
        <end position="1399"/>
    </location>
</feature>
<dbReference type="GO" id="GO:0000139">
    <property type="term" value="C:Golgi membrane"/>
    <property type="evidence" value="ECO:0007669"/>
    <property type="project" value="InterPro"/>
</dbReference>
<feature type="coiled-coil region" evidence="4">
    <location>
        <begin position="1595"/>
        <end position="1632"/>
    </location>
</feature>
<dbReference type="InterPro" id="IPR016024">
    <property type="entry name" value="ARM-type_fold"/>
</dbReference>
<evidence type="ECO:0000313" key="9">
    <source>
        <dbReference type="Proteomes" id="UP000509704"/>
    </source>
</evidence>
<evidence type="ECO:0000256" key="3">
    <source>
        <dbReference type="ARBA" id="ARBA00023054"/>
    </source>
</evidence>
<accession>A0A7H9AYT9</accession>
<evidence type="ECO:0000259" key="7">
    <source>
        <dbReference type="Pfam" id="PF04871"/>
    </source>
</evidence>
<keyword evidence="3 4" id="KW-0175">Coiled coil</keyword>
<feature type="coiled-coil region" evidence="4">
    <location>
        <begin position="1453"/>
        <end position="1501"/>
    </location>
</feature>
<evidence type="ECO:0000256" key="4">
    <source>
        <dbReference type="SAM" id="Coils"/>
    </source>
</evidence>
<dbReference type="OrthoDB" id="198977at2759"/>
<feature type="region of interest" description="Disordered" evidence="5">
    <location>
        <begin position="1662"/>
        <end position="1699"/>
    </location>
</feature>
<dbReference type="GO" id="GO:0006886">
    <property type="term" value="P:intracellular protein transport"/>
    <property type="evidence" value="ECO:0007669"/>
    <property type="project" value="InterPro"/>
</dbReference>
<dbReference type="Gene3D" id="1.20.5.170">
    <property type="match status" value="1"/>
</dbReference>
<dbReference type="FunFam" id="1.25.10.10:FF:000552">
    <property type="entry name" value="USO1p protein"/>
    <property type="match status" value="1"/>
</dbReference>
<dbReference type="GeneID" id="59235247"/>
<evidence type="ECO:0008006" key="10">
    <source>
        <dbReference type="Google" id="ProtNLM"/>
    </source>
</evidence>
<dbReference type="Proteomes" id="UP000509704">
    <property type="component" value="Chromosome 2"/>
</dbReference>
<organism evidence="8 9">
    <name type="scientific">Zygotorulaspora mrakii</name>
    <name type="common">Zygosaccharomyces mrakii</name>
    <dbReference type="NCBI Taxonomy" id="42260"/>
    <lineage>
        <taxon>Eukaryota</taxon>
        <taxon>Fungi</taxon>
        <taxon>Dikarya</taxon>
        <taxon>Ascomycota</taxon>
        <taxon>Saccharomycotina</taxon>
        <taxon>Saccharomycetes</taxon>
        <taxon>Saccharomycetales</taxon>
        <taxon>Saccharomycetaceae</taxon>
        <taxon>Zygotorulaspora</taxon>
    </lineage>
</organism>
<dbReference type="GO" id="GO:0012507">
    <property type="term" value="C:ER to Golgi transport vesicle membrane"/>
    <property type="evidence" value="ECO:0007669"/>
    <property type="project" value="TreeGrafter"/>
</dbReference>
<evidence type="ECO:0000256" key="1">
    <source>
        <dbReference type="ARBA" id="ARBA00004555"/>
    </source>
</evidence>
<dbReference type="GO" id="GO:0006888">
    <property type="term" value="P:endoplasmic reticulum to Golgi vesicle-mediated transport"/>
    <property type="evidence" value="ECO:0007669"/>
    <property type="project" value="TreeGrafter"/>
</dbReference>
<dbReference type="InterPro" id="IPR024095">
    <property type="entry name" value="Vesicle_P115"/>
</dbReference>
<dbReference type="Pfam" id="PF04871">
    <property type="entry name" value="Uso1_p115_C"/>
    <property type="match status" value="1"/>
</dbReference>
<dbReference type="Pfam" id="PF04869">
    <property type="entry name" value="Uso1_p115_head"/>
    <property type="match status" value="1"/>
</dbReference>
<dbReference type="InterPro" id="IPR011989">
    <property type="entry name" value="ARM-like"/>
</dbReference>
<dbReference type="PANTHER" id="PTHR10013">
    <property type="entry name" value="GENERAL VESICULAR TRANSPORT FACTOR P115"/>
    <property type="match status" value="1"/>
</dbReference>
<comment type="subcellular location">
    <subcellularLocation>
        <location evidence="1">Golgi apparatus</location>
    </subcellularLocation>
</comment>
<protein>
    <recommendedName>
        <fullName evidence="10">Vesicle tethering protein Uso1/P115-like head domain-containing protein</fullName>
    </recommendedName>
</protein>
<feature type="domain" description="Vesicle tethering protein Uso1/P115-like head" evidence="6">
    <location>
        <begin position="363"/>
        <end position="687"/>
    </location>
</feature>
<dbReference type="Gene3D" id="1.25.10.10">
    <property type="entry name" value="Leucine-rich Repeat Variant"/>
    <property type="match status" value="1"/>
</dbReference>
<keyword evidence="2" id="KW-0333">Golgi apparatus</keyword>
<feature type="compositionally biased region" description="Acidic residues" evidence="5">
    <location>
        <begin position="1669"/>
        <end position="1699"/>
    </location>
</feature>
<sequence length="1699" mass="194380">MELLQGFMQPPKAQSVDETIPTLCDRVENATLIGDRRSAILGLKSFSREYRETVVALGLKPLLNTLKRDFVDEASVKAILETLLILFIRGDGTNDLTRSWISQQSRLQSGKYPSPLVMKQEMETVDQFSLWIADAITQSEEMVHLLIQLLETGNFHVRLYTIQILEALVATRPSRARTSITSLPTGVSTLVSLLDDAHEAVRDEIILLLMAVVNNSSHVQGLVAFENIFERLFSIIDEEGGLRGSIVVNDCLSLIHNILRYNTSNQTLFLETGNLPKLAHILNEPLQEESFFWNEQRIININTALDIVTLTVEPGTTKTEKHQNVLLESNVLMIVLRLVFFPNIPKKVRPVAVLAAADMVRGNKVSQREFSKIDVPYFDASLPADLIKADESDLVPVVDLLINWALYANSIHAFPTRVSAVELLKSYLKGNQEQQYKFIQEQITYYEKNGNADEIANRHSHFKCNLFEALFDYDPDLKLNPYKLYFTTDLFMYLFELDNEGNESLREMTRHMSTGNDLDGEEQLCSIQTLSELLITSLSSDDVRIPISYITILVFWLYGDQNAVNDFLSSKATIQSLLSFSYQIESEHDMTVKCLVTILLGVSYEFSSKDSPFPRKDYLEFITKTLGKDNYLSRIKQFKAESLFCKADAQANILDPSFDESGLPEVYFSSTFVSFFLDNYYRIKAALTHSPDEEPCSKITFEIFEEVQTRCLSLKEELKVLRLTSQKSSDSVEEQLSSLNEKYDSVLQEYESFKTKHSSLENQFQAATKELDNSKALIKTITEERNRLYESKEASFKDCEEKSDELTKIKLTLETLERELKGMRSEKEKAENGINKMNRELLLLTKDNEELQNRNKQLEKETGKQIYDLQKKGKQLESVLSKKDDSFKTVCAELEQTRELLKETKEQLVAETNEWKAKFQSHDSLVSKLTEKLKSLASSYRDMQTDRDDLQNQLSAISSRNEEQMVKLKGSLDNSMLKTEELASQNKQLNTDLQGLKDTHSQEVNSYSKKLSSVLKEMEILKENIHTLEVQLDAKQVEGVNNDATNRKLEETCAGMEKRIQNYERLIPPLESRCKELEKELQDSQLMSSSLQKEKFLMQSHLDELSNAYKTSVEKIKNLEKELAQNATSHEETVEGLNNTINELHGEASKLNVKWASMEEKMAAAENNVSQRTESELERLRTSKQDIEESCSVKDHEILNLKSESKNLETKVDSILDDLKREQSIKDQLQHQLEILKESKAEVEAEKKALIDENERSQRLLNNKEEQLKESSESFTSDLQKMKEKLNSKTKDMEGEIEHLRSELKNRSLEIEKERNLLKQGSDLVTQGLSDKVGKLEEMLNSEEQKMRKKSKELDVAKSLVEKLKSENKKLSVSSKTNIDNLQSSYENKEKDFLKVTEELQKLRVYEDDKACALQTQISVLNQTINENSEKEKSLKAQIAQNEQLINVSKNDAASLNVQMKLNEAELKTLKEKSSAAEMHIKTLTAEKEELNEKFKKETDKLMDNNGILEWKLQGLMEKIKYYNTAFRERQSFKDHVDIKDQDLTASHALGNGDETPAQADHFGLNNDILEDEVQYMARQLDHWRTVIEEKNVALKVSENLNESLSDVADALKKENASLKEQTQELLNVSENKNSSSEVDDLMLLVTDLDEKNAKYRAMLKQNGVNFSSDDDEEDEEDGEDNGDDDAENEDESEDNSDR</sequence>
<gene>
    <name evidence="8" type="ORF">HG535_0B06300</name>
</gene>
<dbReference type="SUPFAM" id="SSF48371">
    <property type="entry name" value="ARM repeat"/>
    <property type="match status" value="1"/>
</dbReference>
<dbReference type="GO" id="GO:0048280">
    <property type="term" value="P:vesicle fusion with Golgi apparatus"/>
    <property type="evidence" value="ECO:0007669"/>
    <property type="project" value="InterPro"/>
</dbReference>
<feature type="domain" description="Uso1/p115-like vesicle tethering protein C-terminal" evidence="7">
    <location>
        <begin position="1570"/>
        <end position="1682"/>
    </location>
</feature>
<feature type="coiled-coil region" evidence="4">
    <location>
        <begin position="729"/>
        <end position="861"/>
    </location>
</feature>
<dbReference type="GO" id="GO:0005795">
    <property type="term" value="C:Golgi stack"/>
    <property type="evidence" value="ECO:0007669"/>
    <property type="project" value="TreeGrafter"/>
</dbReference>
<evidence type="ECO:0000256" key="2">
    <source>
        <dbReference type="ARBA" id="ARBA00023034"/>
    </source>
</evidence>